<evidence type="ECO:0000256" key="1">
    <source>
        <dbReference type="ARBA" id="ARBA00004651"/>
    </source>
</evidence>
<evidence type="ECO:0000256" key="3">
    <source>
        <dbReference type="ARBA" id="ARBA00022448"/>
    </source>
</evidence>
<keyword evidence="4 8" id="KW-1003">Cell membrane</keyword>
<evidence type="ECO:0000256" key="8">
    <source>
        <dbReference type="RuleBase" id="RU363041"/>
    </source>
</evidence>
<feature type="transmembrane region" description="Helical" evidence="8">
    <location>
        <begin position="9"/>
        <end position="37"/>
    </location>
</feature>
<dbReference type="Proteomes" id="UP000263642">
    <property type="component" value="Unassembled WGS sequence"/>
</dbReference>
<evidence type="ECO:0000313" key="10">
    <source>
        <dbReference type="Proteomes" id="UP000263642"/>
    </source>
</evidence>
<sequence length="140" mass="15423">MMFSDPQLWFFVLAVIFLSAFIQGIIGFGYAIVAMAVLPLMLDFREANLLVALSIVLPVIWIFWAYRKHSNFKVLLGAIAGSLVGLPLGLLMFTVIDLDYLVRGTGLVILLIVIDGFFQKPVQTESGPQQASPIWSTFAG</sequence>
<feature type="transmembrane region" description="Helical" evidence="8">
    <location>
        <begin position="49"/>
        <end position="67"/>
    </location>
</feature>
<dbReference type="AlphaFoldDB" id="A0A3D3R7Z4"/>
<keyword evidence="6 8" id="KW-1133">Transmembrane helix</keyword>
<keyword evidence="7 8" id="KW-0472">Membrane</keyword>
<gene>
    <name evidence="9" type="ORF">DIT97_14730</name>
</gene>
<dbReference type="PANTHER" id="PTHR30269">
    <property type="entry name" value="TRANSMEMBRANE PROTEIN YFCA"/>
    <property type="match status" value="1"/>
</dbReference>
<dbReference type="InterPro" id="IPR002781">
    <property type="entry name" value="TM_pro_TauE-like"/>
</dbReference>
<feature type="non-terminal residue" evidence="9">
    <location>
        <position position="140"/>
    </location>
</feature>
<proteinExistence type="inferred from homology"/>
<dbReference type="PANTHER" id="PTHR30269:SF37">
    <property type="entry name" value="MEMBRANE TRANSPORTER PROTEIN"/>
    <property type="match status" value="1"/>
</dbReference>
<feature type="transmembrane region" description="Helical" evidence="8">
    <location>
        <begin position="100"/>
        <end position="118"/>
    </location>
</feature>
<evidence type="ECO:0000313" key="9">
    <source>
        <dbReference type="EMBL" id="HCO24228.1"/>
    </source>
</evidence>
<dbReference type="GO" id="GO:0005886">
    <property type="term" value="C:plasma membrane"/>
    <property type="evidence" value="ECO:0007669"/>
    <property type="project" value="UniProtKB-SubCell"/>
</dbReference>
<comment type="similarity">
    <text evidence="2 8">Belongs to the 4-toluene sulfonate uptake permease (TSUP) (TC 2.A.102) family.</text>
</comment>
<dbReference type="InterPro" id="IPR052017">
    <property type="entry name" value="TSUP"/>
</dbReference>
<feature type="transmembrane region" description="Helical" evidence="8">
    <location>
        <begin position="74"/>
        <end position="94"/>
    </location>
</feature>
<comment type="subcellular location">
    <subcellularLocation>
        <location evidence="1 8">Cell membrane</location>
        <topology evidence="1 8">Multi-pass membrane protein</topology>
    </subcellularLocation>
</comment>
<organism evidence="9 10">
    <name type="scientific">Gimesia maris</name>
    <dbReference type="NCBI Taxonomy" id="122"/>
    <lineage>
        <taxon>Bacteria</taxon>
        <taxon>Pseudomonadati</taxon>
        <taxon>Planctomycetota</taxon>
        <taxon>Planctomycetia</taxon>
        <taxon>Planctomycetales</taxon>
        <taxon>Planctomycetaceae</taxon>
        <taxon>Gimesia</taxon>
    </lineage>
</organism>
<name>A0A3D3R7Z4_9PLAN</name>
<evidence type="ECO:0000256" key="5">
    <source>
        <dbReference type="ARBA" id="ARBA00022692"/>
    </source>
</evidence>
<protein>
    <recommendedName>
        <fullName evidence="8">Probable membrane transporter protein</fullName>
    </recommendedName>
</protein>
<keyword evidence="3" id="KW-0813">Transport</keyword>
<evidence type="ECO:0000256" key="2">
    <source>
        <dbReference type="ARBA" id="ARBA00009142"/>
    </source>
</evidence>
<keyword evidence="5 8" id="KW-0812">Transmembrane</keyword>
<evidence type="ECO:0000256" key="6">
    <source>
        <dbReference type="ARBA" id="ARBA00022989"/>
    </source>
</evidence>
<accession>A0A3D3R7Z4</accession>
<evidence type="ECO:0000256" key="7">
    <source>
        <dbReference type="ARBA" id="ARBA00023136"/>
    </source>
</evidence>
<evidence type="ECO:0000256" key="4">
    <source>
        <dbReference type="ARBA" id="ARBA00022475"/>
    </source>
</evidence>
<dbReference type="Pfam" id="PF01925">
    <property type="entry name" value="TauE"/>
    <property type="match status" value="1"/>
</dbReference>
<comment type="caution">
    <text evidence="9">The sequence shown here is derived from an EMBL/GenBank/DDBJ whole genome shotgun (WGS) entry which is preliminary data.</text>
</comment>
<reference evidence="9 10" key="1">
    <citation type="journal article" date="2018" name="Nat. Biotechnol.">
        <title>A standardized bacterial taxonomy based on genome phylogeny substantially revises the tree of life.</title>
        <authorList>
            <person name="Parks D.H."/>
            <person name="Chuvochina M."/>
            <person name="Waite D.W."/>
            <person name="Rinke C."/>
            <person name="Skarshewski A."/>
            <person name="Chaumeil P.A."/>
            <person name="Hugenholtz P."/>
        </authorList>
    </citation>
    <scope>NUCLEOTIDE SEQUENCE [LARGE SCALE GENOMIC DNA]</scope>
    <source>
        <strain evidence="9">UBA9375</strain>
    </source>
</reference>
<dbReference type="EMBL" id="DQAY01000085">
    <property type="protein sequence ID" value="HCO24228.1"/>
    <property type="molecule type" value="Genomic_DNA"/>
</dbReference>